<feature type="domain" description="Glutamine amidotransferase type-2" evidence="11">
    <location>
        <begin position="6"/>
        <end position="235"/>
    </location>
</feature>
<dbReference type="GO" id="GO:0046872">
    <property type="term" value="F:metal ion binding"/>
    <property type="evidence" value="ECO:0007669"/>
    <property type="project" value="UniProtKB-KW"/>
</dbReference>
<gene>
    <name evidence="12" type="ORF">ENL91_04405</name>
</gene>
<keyword evidence="10" id="KW-0479">Metal-binding</keyword>
<comment type="cofactor">
    <cofactor evidence="10">
        <name>[4Fe-4S] cluster</name>
        <dbReference type="ChEBI" id="CHEBI:49883"/>
    </cofactor>
    <text evidence="10">Binds 1 [4Fe-4S] cluster per subunit.</text>
</comment>
<comment type="similarity">
    <text evidence="2 8">In the C-terminal section; belongs to the purine/pyrimidine phosphoribosyltransferase family.</text>
</comment>
<evidence type="ECO:0000256" key="2">
    <source>
        <dbReference type="ARBA" id="ARBA00010138"/>
    </source>
</evidence>
<dbReference type="Gene3D" id="3.40.50.2020">
    <property type="match status" value="1"/>
</dbReference>
<protein>
    <recommendedName>
        <fullName evidence="3 8">Amidophosphoribosyltransferase</fullName>
        <shortName evidence="8">ATase</shortName>
        <ecNumber evidence="3 8">2.4.2.14</ecNumber>
    </recommendedName>
    <alternativeName>
        <fullName evidence="8">Glutamine phosphoribosylpyrophosphate amidotransferase</fullName>
    </alternativeName>
</protein>
<dbReference type="SUPFAM" id="SSF56235">
    <property type="entry name" value="N-terminal nucleophile aminohydrolases (Ntn hydrolases)"/>
    <property type="match status" value="1"/>
</dbReference>
<dbReference type="InterPro" id="IPR000836">
    <property type="entry name" value="PRTase_dom"/>
</dbReference>
<keyword evidence="5 8" id="KW-0808">Transferase</keyword>
<dbReference type="GO" id="GO:0009113">
    <property type="term" value="P:purine nucleobase biosynthetic process"/>
    <property type="evidence" value="ECO:0007669"/>
    <property type="project" value="InterPro"/>
</dbReference>
<keyword evidence="4 8" id="KW-0328">Glycosyltransferase</keyword>
<comment type="catalytic activity">
    <reaction evidence="8">
        <text>5-phospho-beta-D-ribosylamine + L-glutamate + diphosphate = 5-phospho-alpha-D-ribose 1-diphosphate + L-glutamine + H2O</text>
        <dbReference type="Rhea" id="RHEA:14905"/>
        <dbReference type="ChEBI" id="CHEBI:15377"/>
        <dbReference type="ChEBI" id="CHEBI:29985"/>
        <dbReference type="ChEBI" id="CHEBI:33019"/>
        <dbReference type="ChEBI" id="CHEBI:58017"/>
        <dbReference type="ChEBI" id="CHEBI:58359"/>
        <dbReference type="ChEBI" id="CHEBI:58681"/>
        <dbReference type="EC" id="2.4.2.14"/>
    </reaction>
</comment>
<accession>A0A7J3UZW8</accession>
<evidence type="ECO:0000256" key="4">
    <source>
        <dbReference type="ARBA" id="ARBA00022676"/>
    </source>
</evidence>
<evidence type="ECO:0000256" key="3">
    <source>
        <dbReference type="ARBA" id="ARBA00011941"/>
    </source>
</evidence>
<evidence type="ECO:0000256" key="5">
    <source>
        <dbReference type="ARBA" id="ARBA00022679"/>
    </source>
</evidence>
<comment type="caution">
    <text evidence="12">The sequence shown here is derived from an EMBL/GenBank/DDBJ whole genome shotgun (WGS) entry which is preliminary data.</text>
</comment>
<dbReference type="GO" id="GO:0006189">
    <property type="term" value="P:'de novo' IMP biosynthetic process"/>
    <property type="evidence" value="ECO:0007669"/>
    <property type="project" value="UniProtKB-UniPathway"/>
</dbReference>
<sequence>MLKEKCGVFSVVSTGSSEAFVPLYWGLVAQNHRGHESYGFLTYSEGLKRYVDLGLVPRIEREEILRWQMLLPGKRGIAHVRYGTSGKRDVYSHLKDAQPMVVSQGRSKMGIAFNGNLVNIGWLRGILAGKIPKMRATSDTELLCRYLATKANGGMIEAIGACMEEIEGAYSVVGLRSNGELFAFRDPLGIRPLCIGRSGDGSVTAVSSETVGLDINSFSLEGEVEPGEAIVFNGDGMERRRIAKCPRRALCGFELSYFSRPDSIIGGRPVYKTREEFGRNLGRRYQEYVRRADVIVSIPETAEDAAYGLHEETGIRWERTLRRHRFVTHRAFILESEDRRVTIDRKINVADGGLRGKKVIVVEDSIVRGDTTKTIISKLRERGAEEVYMFVTFPRITHPCFYGIDMATFNELIGFRHDEAEIAKQIGADAVCYQPLEDFVRATGMRGEDLCMACVTGKYPTELAQKIADGVKSRVNQDGRRVYELEAYGGI</sequence>
<keyword evidence="6 8" id="KW-0658">Purine biosynthesis</keyword>
<keyword evidence="10" id="KW-0408">Iron</keyword>
<evidence type="ECO:0000256" key="10">
    <source>
        <dbReference type="PIRSR" id="PIRSR000485-3"/>
    </source>
</evidence>
<feature type="binding site" evidence="10">
    <location>
        <position position="451"/>
    </location>
    <ligand>
        <name>[4Fe-4S] cluster</name>
        <dbReference type="ChEBI" id="CHEBI:49883"/>
    </ligand>
</feature>
<dbReference type="InterPro" id="IPR017932">
    <property type="entry name" value="GATase_2_dom"/>
</dbReference>
<dbReference type="Pfam" id="PF13537">
    <property type="entry name" value="GATase_7"/>
    <property type="match status" value="1"/>
</dbReference>
<feature type="binding site" evidence="10">
    <location>
        <position position="400"/>
    </location>
    <ligand>
        <name>[4Fe-4S] cluster</name>
        <dbReference type="ChEBI" id="CHEBI:49883"/>
    </ligand>
</feature>
<feature type="binding site" evidence="10">
    <location>
        <position position="251"/>
    </location>
    <ligand>
        <name>[4Fe-4S] cluster</name>
        <dbReference type="ChEBI" id="CHEBI:49883"/>
    </ligand>
</feature>
<evidence type="ECO:0000256" key="6">
    <source>
        <dbReference type="ARBA" id="ARBA00022755"/>
    </source>
</evidence>
<dbReference type="InterPro" id="IPR029057">
    <property type="entry name" value="PRTase-like"/>
</dbReference>
<comment type="pathway">
    <text evidence="1 8">Purine metabolism; IMP biosynthesis via de novo pathway; N(1)-(5-phospho-D-ribosyl)glycinamide from 5-phospho-alpha-D-ribose 1-diphosphate: step 1/2.</text>
</comment>
<feature type="active site" description="Nucleophile" evidence="9">
    <location>
        <position position="6"/>
    </location>
</feature>
<dbReference type="GO" id="GO:0051536">
    <property type="term" value="F:iron-sulfur cluster binding"/>
    <property type="evidence" value="ECO:0007669"/>
    <property type="project" value="UniProtKB-KW"/>
</dbReference>
<dbReference type="PANTHER" id="PTHR11907">
    <property type="entry name" value="AMIDOPHOSPHORIBOSYLTRANSFERASE"/>
    <property type="match status" value="1"/>
</dbReference>
<name>A0A7J3UZW8_9CREN</name>
<evidence type="ECO:0000256" key="1">
    <source>
        <dbReference type="ARBA" id="ARBA00005209"/>
    </source>
</evidence>
<dbReference type="AlphaFoldDB" id="A0A7J3UZW8"/>
<dbReference type="EC" id="2.4.2.14" evidence="3 8"/>
<dbReference type="GO" id="GO:0004044">
    <property type="term" value="F:amidophosphoribosyltransferase activity"/>
    <property type="evidence" value="ECO:0007669"/>
    <property type="project" value="UniProtKB-EC"/>
</dbReference>
<dbReference type="EMBL" id="DRVT01000052">
    <property type="protein sequence ID" value="HHI49395.1"/>
    <property type="molecule type" value="Genomic_DNA"/>
</dbReference>
<evidence type="ECO:0000256" key="7">
    <source>
        <dbReference type="ARBA" id="ARBA00022962"/>
    </source>
</evidence>
<keyword evidence="7" id="KW-0315">Glutamine amidotransferase</keyword>
<keyword evidence="10" id="KW-0411">Iron-sulfur</keyword>
<evidence type="ECO:0000259" key="11">
    <source>
        <dbReference type="PROSITE" id="PS51278"/>
    </source>
</evidence>
<dbReference type="UniPathway" id="UPA00074">
    <property type="reaction ID" value="UER00124"/>
</dbReference>
<organism evidence="12">
    <name type="scientific">Candidatus Methanosuratincola petrocarbonis</name>
    <name type="common">ex Vanwonterghem et al. 2016</name>
    <dbReference type="NCBI Taxonomy" id="1867261"/>
    <lineage>
        <taxon>Archaea</taxon>
        <taxon>Thermoproteota</taxon>
        <taxon>Methanosuratincolia</taxon>
        <taxon>Candidatus Methanomethylicales</taxon>
        <taxon>Candidatus Methanomethylicaceae</taxon>
        <taxon>Candidatus Methanosuratincola (ex Vanwonterghem et al. 2016)</taxon>
    </lineage>
</organism>
<dbReference type="Gene3D" id="3.60.20.10">
    <property type="entry name" value="Glutamine Phosphoribosylpyrophosphate, subunit 1, domain 1"/>
    <property type="match status" value="1"/>
</dbReference>
<dbReference type="CDD" id="cd06223">
    <property type="entry name" value="PRTases_typeI"/>
    <property type="match status" value="1"/>
</dbReference>
<dbReference type="SUPFAM" id="SSF53271">
    <property type="entry name" value="PRTase-like"/>
    <property type="match status" value="1"/>
</dbReference>
<proteinExistence type="inferred from homology"/>
<evidence type="ECO:0000256" key="9">
    <source>
        <dbReference type="PIRSR" id="PIRSR000485-1"/>
    </source>
</evidence>
<evidence type="ECO:0000256" key="8">
    <source>
        <dbReference type="PIRNR" id="PIRNR000485"/>
    </source>
</evidence>
<feature type="binding site" evidence="10">
    <location>
        <position position="454"/>
    </location>
    <ligand>
        <name>[4Fe-4S] cluster</name>
        <dbReference type="ChEBI" id="CHEBI:49883"/>
    </ligand>
</feature>
<dbReference type="InterPro" id="IPR029055">
    <property type="entry name" value="Ntn_hydrolases_N"/>
</dbReference>
<dbReference type="PROSITE" id="PS51278">
    <property type="entry name" value="GATASE_TYPE_2"/>
    <property type="match status" value="1"/>
</dbReference>
<dbReference type="InterPro" id="IPR005854">
    <property type="entry name" value="PurF"/>
</dbReference>
<dbReference type="PIRSF" id="PIRSF000485">
    <property type="entry name" value="Amd_phspho_trans"/>
    <property type="match status" value="1"/>
</dbReference>
<reference evidence="12" key="1">
    <citation type="journal article" date="2020" name="mSystems">
        <title>Genome- and Community-Level Interaction Insights into Carbon Utilization and Element Cycling Functions of Hydrothermarchaeota in Hydrothermal Sediment.</title>
        <authorList>
            <person name="Zhou Z."/>
            <person name="Liu Y."/>
            <person name="Xu W."/>
            <person name="Pan J."/>
            <person name="Luo Z.H."/>
            <person name="Li M."/>
        </authorList>
    </citation>
    <scope>NUCLEOTIDE SEQUENCE [LARGE SCALE GENOMIC DNA]</scope>
    <source>
        <strain evidence="12">SpSt-1038</strain>
    </source>
</reference>
<evidence type="ECO:0000313" key="12">
    <source>
        <dbReference type="EMBL" id="HHI49395.1"/>
    </source>
</evidence>